<dbReference type="KEGG" id="haa:A5892_08420"/>
<feature type="transmembrane region" description="Helical" evidence="6">
    <location>
        <begin position="80"/>
        <end position="99"/>
    </location>
</feature>
<evidence type="ECO:0000256" key="6">
    <source>
        <dbReference type="RuleBase" id="RU363032"/>
    </source>
</evidence>
<proteinExistence type="inferred from homology"/>
<dbReference type="FunFam" id="1.10.3720.10:FF:000001">
    <property type="entry name" value="Glycine betaine ABC transporter, permease"/>
    <property type="match status" value="1"/>
</dbReference>
<dbReference type="STRING" id="376489.A5892_08420"/>
<feature type="domain" description="ABC transmembrane type-1" evidence="7">
    <location>
        <begin position="19"/>
        <end position="203"/>
    </location>
</feature>
<dbReference type="AlphaFoldDB" id="A0A172YEF2"/>
<evidence type="ECO:0000256" key="4">
    <source>
        <dbReference type="ARBA" id="ARBA00022989"/>
    </source>
</evidence>
<evidence type="ECO:0000256" key="3">
    <source>
        <dbReference type="ARBA" id="ARBA00022692"/>
    </source>
</evidence>
<feature type="transmembrane region" description="Helical" evidence="6">
    <location>
        <begin position="155"/>
        <end position="178"/>
    </location>
</feature>
<keyword evidence="3 6" id="KW-0812">Transmembrane</keyword>
<evidence type="ECO:0000259" key="7">
    <source>
        <dbReference type="PROSITE" id="PS50928"/>
    </source>
</evidence>
<dbReference type="RefSeq" id="WP_064122433.1">
    <property type="nucleotide sequence ID" value="NZ_CP015243.1"/>
</dbReference>
<dbReference type="InterPro" id="IPR000515">
    <property type="entry name" value="MetI-like"/>
</dbReference>
<comment type="similarity">
    <text evidence="6">Belongs to the binding-protein-dependent transport system permease family.</text>
</comment>
<protein>
    <submittedName>
        <fullName evidence="8">Choline ABC transporter permease</fullName>
    </submittedName>
</protein>
<evidence type="ECO:0000313" key="9">
    <source>
        <dbReference type="Proteomes" id="UP000077875"/>
    </source>
</evidence>
<dbReference type="GO" id="GO:0005886">
    <property type="term" value="C:plasma membrane"/>
    <property type="evidence" value="ECO:0007669"/>
    <property type="project" value="UniProtKB-SubCell"/>
</dbReference>
<keyword evidence="9" id="KW-1185">Reference proteome</keyword>
<dbReference type="PANTHER" id="PTHR30177">
    <property type="entry name" value="GLYCINE BETAINE/L-PROLINE TRANSPORT SYSTEM PERMEASE PROTEIN PROW"/>
    <property type="match status" value="1"/>
</dbReference>
<keyword evidence="2 6" id="KW-0813">Transport</keyword>
<dbReference type="Pfam" id="PF00528">
    <property type="entry name" value="BPD_transp_1"/>
    <property type="match status" value="1"/>
</dbReference>
<dbReference type="Gene3D" id="1.10.3720.10">
    <property type="entry name" value="MetI-like"/>
    <property type="match status" value="1"/>
</dbReference>
<dbReference type="PROSITE" id="PS50928">
    <property type="entry name" value="ABC_TM1"/>
    <property type="match status" value="1"/>
</dbReference>
<evidence type="ECO:0000256" key="1">
    <source>
        <dbReference type="ARBA" id="ARBA00004651"/>
    </source>
</evidence>
<sequence length="217" mass="23022">MDFTTTLANMDWQQVMLLTWQHVYLVGTAVGLAILIGVPLGVLMVRLRWLATPLLTVATIVITIPSIALFGIMLPIYSTFGMGLGAAPAITAVFLYSLLPILRNTYIALDGVDPGIREAGRGIGMTFWQRLWMVDLPLAVPVILGGVRTAVVMNIGVMTIAAVIGAGGLGLLILNGIGQSNVPLLVIGAIIVSLLAIVVDTLLNLLQRLLTSKGIEQ</sequence>
<accession>A0A172YEF2</accession>
<keyword evidence="5 6" id="KW-0472">Membrane</keyword>
<dbReference type="Proteomes" id="UP000077875">
    <property type="component" value="Chromosome"/>
</dbReference>
<organism evidence="8 9">
    <name type="scientific">Halotalea alkalilenta</name>
    <dbReference type="NCBI Taxonomy" id="376489"/>
    <lineage>
        <taxon>Bacteria</taxon>
        <taxon>Pseudomonadati</taxon>
        <taxon>Pseudomonadota</taxon>
        <taxon>Gammaproteobacteria</taxon>
        <taxon>Oceanospirillales</taxon>
        <taxon>Halomonadaceae</taxon>
        <taxon>Halotalea</taxon>
    </lineage>
</organism>
<reference evidence="8 9" key="1">
    <citation type="submission" date="2016-04" db="EMBL/GenBank/DDBJ databases">
        <title>Complete Genome Sequence of Halotalea alkalilenta IHB B 13600.</title>
        <authorList>
            <person name="Swarnkar M.K."/>
            <person name="Sharma A."/>
            <person name="Kaushal K."/>
            <person name="Soni R."/>
            <person name="Rana S."/>
            <person name="Singh A.K."/>
            <person name="Gulati A."/>
        </authorList>
    </citation>
    <scope>NUCLEOTIDE SEQUENCE [LARGE SCALE GENOMIC DNA]</scope>
    <source>
        <strain evidence="8 9">IHB B 13600</strain>
    </source>
</reference>
<feature type="transmembrane region" description="Helical" evidence="6">
    <location>
        <begin position="20"/>
        <end position="42"/>
    </location>
</feature>
<dbReference type="PANTHER" id="PTHR30177:SF4">
    <property type="entry name" value="OSMOPROTECTANT IMPORT PERMEASE PROTEIN OSMW"/>
    <property type="match status" value="1"/>
</dbReference>
<dbReference type="EMBL" id="CP015243">
    <property type="protein sequence ID" value="ANF57486.1"/>
    <property type="molecule type" value="Genomic_DNA"/>
</dbReference>
<dbReference type="GO" id="GO:0055085">
    <property type="term" value="P:transmembrane transport"/>
    <property type="evidence" value="ECO:0007669"/>
    <property type="project" value="InterPro"/>
</dbReference>
<dbReference type="InterPro" id="IPR035906">
    <property type="entry name" value="MetI-like_sf"/>
</dbReference>
<comment type="subcellular location">
    <subcellularLocation>
        <location evidence="1 6">Cell membrane</location>
        <topology evidence="1 6">Multi-pass membrane protein</topology>
    </subcellularLocation>
</comment>
<evidence type="ECO:0000256" key="2">
    <source>
        <dbReference type="ARBA" id="ARBA00022448"/>
    </source>
</evidence>
<dbReference type="SUPFAM" id="SSF161098">
    <property type="entry name" value="MetI-like"/>
    <property type="match status" value="1"/>
</dbReference>
<feature type="transmembrane region" description="Helical" evidence="6">
    <location>
        <begin position="54"/>
        <end position="74"/>
    </location>
</feature>
<dbReference type="InterPro" id="IPR051204">
    <property type="entry name" value="ABC_transp_perm/SBD"/>
</dbReference>
<evidence type="ECO:0000313" key="8">
    <source>
        <dbReference type="EMBL" id="ANF57486.1"/>
    </source>
</evidence>
<name>A0A172YEF2_9GAMM</name>
<gene>
    <name evidence="8" type="ORF">A5892_08420</name>
</gene>
<evidence type="ECO:0000256" key="5">
    <source>
        <dbReference type="ARBA" id="ARBA00023136"/>
    </source>
</evidence>
<feature type="transmembrane region" description="Helical" evidence="6">
    <location>
        <begin position="184"/>
        <end position="206"/>
    </location>
</feature>
<dbReference type="CDD" id="cd06261">
    <property type="entry name" value="TM_PBP2"/>
    <property type="match status" value="1"/>
</dbReference>
<keyword evidence="4 6" id="KW-1133">Transmembrane helix</keyword>
<dbReference type="GO" id="GO:0031460">
    <property type="term" value="P:glycine betaine transport"/>
    <property type="evidence" value="ECO:0007669"/>
    <property type="project" value="TreeGrafter"/>
</dbReference>